<dbReference type="GO" id="GO:0005737">
    <property type="term" value="C:cytoplasm"/>
    <property type="evidence" value="ECO:0007669"/>
    <property type="project" value="UniProtKB-SubCell"/>
</dbReference>
<dbReference type="OrthoDB" id="9805026at2"/>
<dbReference type="GO" id="GO:0046872">
    <property type="term" value="F:metal ion binding"/>
    <property type="evidence" value="ECO:0007669"/>
    <property type="project" value="UniProtKB-KW"/>
</dbReference>
<dbReference type="EMBL" id="JARYTV010000002">
    <property type="protein sequence ID" value="MDH7959659.1"/>
    <property type="molecule type" value="Genomic_DNA"/>
</dbReference>
<dbReference type="SUPFAM" id="SSF69065">
    <property type="entry name" value="RNase III domain-like"/>
    <property type="match status" value="1"/>
</dbReference>
<dbReference type="EMBL" id="CP118627">
    <property type="protein sequence ID" value="WEA13089.1"/>
    <property type="molecule type" value="Genomic_DNA"/>
</dbReference>
<dbReference type="RefSeq" id="WP_004256199.1">
    <property type="nucleotide sequence ID" value="NZ_AP026069.1"/>
</dbReference>
<dbReference type="EMBL" id="CP109635">
    <property type="protein sequence ID" value="UYT11258.1"/>
    <property type="molecule type" value="Genomic_DNA"/>
</dbReference>
<keyword evidence="6 17" id="KW-0698">rRNA processing</keyword>
<comment type="subcellular location">
    <subcellularLocation>
        <location evidence="2 17">Cytoplasm</location>
    </subcellularLocation>
</comment>
<dbReference type="GO" id="GO:0010468">
    <property type="term" value="P:regulation of gene expression"/>
    <property type="evidence" value="ECO:0007669"/>
    <property type="project" value="TreeGrafter"/>
</dbReference>
<evidence type="ECO:0000259" key="18">
    <source>
        <dbReference type="PROSITE" id="PS50137"/>
    </source>
</evidence>
<keyword evidence="13 17" id="KW-0378">Hydrolase</keyword>
<keyword evidence="9 17" id="KW-0540">Nuclease</keyword>
<organism evidence="20 26">
    <name type="scientific">Lactococcus garvieae</name>
    <dbReference type="NCBI Taxonomy" id="1363"/>
    <lineage>
        <taxon>Bacteria</taxon>
        <taxon>Bacillati</taxon>
        <taxon>Bacillota</taxon>
        <taxon>Bacilli</taxon>
        <taxon>Lactobacillales</taxon>
        <taxon>Streptococcaceae</taxon>
        <taxon>Lactococcus</taxon>
    </lineage>
</organism>
<reference evidence="22 25" key="1">
    <citation type="submission" date="2016-10" db="EMBL/GenBank/DDBJ databases">
        <authorList>
            <person name="de Groot N.N."/>
        </authorList>
    </citation>
    <scope>NUCLEOTIDE SEQUENCE [LARGE SCALE GENOMIC DNA]</scope>
    <source>
        <strain evidence="22 25">M79</strain>
    </source>
</reference>
<dbReference type="PANTHER" id="PTHR11207:SF0">
    <property type="entry name" value="RIBONUCLEASE 3"/>
    <property type="match status" value="1"/>
</dbReference>
<evidence type="ECO:0000256" key="15">
    <source>
        <dbReference type="ARBA" id="ARBA00022884"/>
    </source>
</evidence>
<dbReference type="GeneID" id="75144101"/>
<name>A0A098CZZ3_9LACT</name>
<keyword evidence="14 17" id="KW-0460">Magnesium</keyword>
<dbReference type="FunFam" id="3.30.160.20:FF:000003">
    <property type="entry name" value="Ribonuclease 3"/>
    <property type="match status" value="1"/>
</dbReference>
<keyword evidence="15 17" id="KW-0694">RNA-binding</keyword>
<dbReference type="Proteomes" id="UP000504756">
    <property type="component" value="Unassembled WGS sequence"/>
</dbReference>
<keyword evidence="8 17" id="KW-0819">tRNA processing</keyword>
<evidence type="ECO:0000313" key="21">
    <source>
        <dbReference type="EMBL" id="MDH7959659.1"/>
    </source>
</evidence>
<dbReference type="CDD" id="cd10845">
    <property type="entry name" value="DSRM_RNAse_III_family"/>
    <property type="match status" value="1"/>
</dbReference>
<dbReference type="Pfam" id="PF00035">
    <property type="entry name" value="dsrm"/>
    <property type="match status" value="1"/>
</dbReference>
<keyword evidence="11 17" id="KW-0699">rRNA-binding</keyword>
<dbReference type="InterPro" id="IPR036389">
    <property type="entry name" value="RNase_III_sf"/>
</dbReference>
<dbReference type="Pfam" id="PF14622">
    <property type="entry name" value="Ribonucleas_3_3"/>
    <property type="match status" value="1"/>
</dbReference>
<evidence type="ECO:0000256" key="7">
    <source>
        <dbReference type="ARBA" id="ARBA00022664"/>
    </source>
</evidence>
<dbReference type="PATRIC" id="fig|1363.32.peg.761"/>
<dbReference type="CDD" id="cd00593">
    <property type="entry name" value="RIBOc"/>
    <property type="match status" value="1"/>
</dbReference>
<reference evidence="20 26" key="2">
    <citation type="submission" date="2020-06" db="EMBL/GenBank/DDBJ databases">
        <title>Draft genome sequence of Lactic acid bacteria from Okinawan-style tofu.</title>
        <authorList>
            <person name="Takara I."/>
            <person name="Ikematsu S."/>
        </authorList>
    </citation>
    <scope>NUCLEOTIDE SEQUENCE [LARGE SCALE GENOMIC DNA]</scope>
    <source>
        <strain evidence="20">Lg38</strain>
        <strain evidence="26">lg38</strain>
    </source>
</reference>
<dbReference type="Gene3D" id="3.30.160.20">
    <property type="match status" value="1"/>
</dbReference>
<evidence type="ECO:0000256" key="17">
    <source>
        <dbReference type="HAMAP-Rule" id="MF_00104"/>
    </source>
</evidence>
<evidence type="ECO:0000256" key="2">
    <source>
        <dbReference type="ARBA" id="ARBA00004496"/>
    </source>
</evidence>
<evidence type="ECO:0000256" key="10">
    <source>
        <dbReference type="ARBA" id="ARBA00022723"/>
    </source>
</evidence>
<dbReference type="NCBIfam" id="TIGR02191">
    <property type="entry name" value="RNaseIII"/>
    <property type="match status" value="1"/>
</dbReference>
<dbReference type="SMART" id="SM00535">
    <property type="entry name" value="RIBOc"/>
    <property type="match status" value="1"/>
</dbReference>
<feature type="active site" evidence="17">
    <location>
        <position position="51"/>
    </location>
</feature>
<feature type="binding site" evidence="17">
    <location>
        <position position="120"/>
    </location>
    <ligand>
        <name>Mg(2+)</name>
        <dbReference type="ChEBI" id="CHEBI:18420"/>
    </ligand>
</feature>
<evidence type="ECO:0000313" key="20">
    <source>
        <dbReference type="EMBL" id="GFO51777.1"/>
    </source>
</evidence>
<dbReference type="PANTHER" id="PTHR11207">
    <property type="entry name" value="RIBONUCLEASE III"/>
    <property type="match status" value="1"/>
</dbReference>
<evidence type="ECO:0000256" key="14">
    <source>
        <dbReference type="ARBA" id="ARBA00022842"/>
    </source>
</evidence>
<dbReference type="GO" id="GO:0019843">
    <property type="term" value="F:rRNA binding"/>
    <property type="evidence" value="ECO:0007669"/>
    <property type="project" value="UniProtKB-KW"/>
</dbReference>
<evidence type="ECO:0000313" key="22">
    <source>
        <dbReference type="EMBL" id="SFL12970.1"/>
    </source>
</evidence>
<dbReference type="EMBL" id="FOTJ01000001">
    <property type="protein sequence ID" value="SFL12970.1"/>
    <property type="molecule type" value="Genomic_DNA"/>
</dbReference>
<evidence type="ECO:0000256" key="8">
    <source>
        <dbReference type="ARBA" id="ARBA00022694"/>
    </source>
</evidence>
<evidence type="ECO:0000256" key="11">
    <source>
        <dbReference type="ARBA" id="ARBA00022730"/>
    </source>
</evidence>
<evidence type="ECO:0000256" key="9">
    <source>
        <dbReference type="ARBA" id="ARBA00022722"/>
    </source>
</evidence>
<dbReference type="EC" id="3.1.26.3" evidence="17"/>
<dbReference type="PROSITE" id="PS50137">
    <property type="entry name" value="DS_RBD"/>
    <property type="match status" value="1"/>
</dbReference>
<comment type="subunit">
    <text evidence="4 17">Homodimer.</text>
</comment>
<dbReference type="GO" id="GO:0042802">
    <property type="term" value="F:identical protein binding"/>
    <property type="evidence" value="ECO:0007669"/>
    <property type="project" value="UniProtKB-ARBA"/>
</dbReference>
<reference evidence="23" key="3">
    <citation type="submission" date="2022-10" db="EMBL/GenBank/DDBJ databases">
        <title>Genome assembly of Lactococcus garvieae isolates from cricket gut.</title>
        <authorList>
            <person name="Luecke A.R."/>
            <person name="Brown A.M.V."/>
            <person name="Wakeman C.A."/>
        </authorList>
    </citation>
    <scope>NUCLEOTIDE SEQUENCE</scope>
    <source>
        <strain evidence="23">Alexii-11_2</strain>
    </source>
</reference>
<dbReference type="HAMAP" id="MF_00104">
    <property type="entry name" value="RNase_III"/>
    <property type="match status" value="1"/>
</dbReference>
<dbReference type="FunFam" id="1.10.1520.10:FF:000001">
    <property type="entry name" value="Ribonuclease 3"/>
    <property type="match status" value="1"/>
</dbReference>
<dbReference type="Proteomes" id="UP001164042">
    <property type="component" value="Chromosome"/>
</dbReference>
<dbReference type="SUPFAM" id="SSF54768">
    <property type="entry name" value="dsRNA-binding domain-like"/>
    <property type="match status" value="1"/>
</dbReference>
<evidence type="ECO:0000259" key="19">
    <source>
        <dbReference type="PROSITE" id="PS50142"/>
    </source>
</evidence>
<evidence type="ECO:0000256" key="4">
    <source>
        <dbReference type="ARBA" id="ARBA00011738"/>
    </source>
</evidence>
<keyword evidence="5 17" id="KW-0963">Cytoplasm</keyword>
<feature type="active site" evidence="17">
    <location>
        <position position="123"/>
    </location>
</feature>
<protein>
    <recommendedName>
        <fullName evidence="17">Ribonuclease 3</fullName>
        <ecNumber evidence="17">3.1.26.3</ecNumber>
    </recommendedName>
    <alternativeName>
        <fullName evidence="17">Ribonuclease III</fullName>
        <shortName evidence="17">RNase III</shortName>
    </alternativeName>
</protein>
<evidence type="ECO:0000256" key="16">
    <source>
        <dbReference type="ARBA" id="ARBA00053741"/>
    </source>
</evidence>
<evidence type="ECO:0000256" key="12">
    <source>
        <dbReference type="ARBA" id="ARBA00022759"/>
    </source>
</evidence>
<feature type="binding site" evidence="17">
    <location>
        <position position="123"/>
    </location>
    <ligand>
        <name>Mg(2+)</name>
        <dbReference type="ChEBI" id="CHEBI:18420"/>
    </ligand>
</feature>
<dbReference type="InterPro" id="IPR011907">
    <property type="entry name" value="RNase_III"/>
</dbReference>
<evidence type="ECO:0000256" key="13">
    <source>
        <dbReference type="ARBA" id="ARBA00022801"/>
    </source>
</evidence>
<dbReference type="eggNOG" id="COG0571">
    <property type="taxonomic scope" value="Bacteria"/>
</dbReference>
<keyword evidence="12 17" id="KW-0255">Endonuclease</keyword>
<dbReference type="InterPro" id="IPR014720">
    <property type="entry name" value="dsRBD_dom"/>
</dbReference>
<dbReference type="GO" id="GO:0003725">
    <property type="term" value="F:double-stranded RNA binding"/>
    <property type="evidence" value="ECO:0007669"/>
    <property type="project" value="TreeGrafter"/>
</dbReference>
<dbReference type="PROSITE" id="PS50142">
    <property type="entry name" value="RNASE_3_2"/>
    <property type="match status" value="1"/>
</dbReference>
<dbReference type="Proteomes" id="UP001157396">
    <property type="component" value="Unassembled WGS sequence"/>
</dbReference>
<feature type="binding site" evidence="17">
    <location>
        <position position="47"/>
    </location>
    <ligand>
        <name>Mg(2+)</name>
        <dbReference type="ChEBI" id="CHEBI:18420"/>
    </ligand>
</feature>
<comment type="function">
    <text evidence="17">Digests double-stranded RNA. Involved in the processing of primary rRNA transcript to yield the immediate precursors to the large and small rRNAs (23S and 16S). Processes some mRNAs, and tRNAs when they are encoded in the rRNA operon. Processes pre-crRNA and tracrRNA of type II CRISPR loci if present in the organism.</text>
</comment>
<comment type="function">
    <text evidence="16">Digests double-stranded RNA. Involved in the processing of primary rRNA transcript to yield the immediate precursors to the large and small rRNAs (23S and 16S). Also processes some mRNAs, and tRNAs when they are encoded in the rRNA operon.</text>
</comment>
<feature type="domain" description="DRBM" evidence="18">
    <location>
        <begin position="160"/>
        <end position="229"/>
    </location>
</feature>
<keyword evidence="7 17" id="KW-0507">mRNA processing</keyword>
<dbReference type="AlphaFoldDB" id="A0A098CZZ3"/>
<dbReference type="GO" id="GO:0004525">
    <property type="term" value="F:ribonuclease III activity"/>
    <property type="evidence" value="ECO:0007669"/>
    <property type="project" value="UniProtKB-UniRule"/>
</dbReference>
<dbReference type="GO" id="GO:0006397">
    <property type="term" value="P:mRNA processing"/>
    <property type="evidence" value="ECO:0007669"/>
    <property type="project" value="UniProtKB-UniRule"/>
</dbReference>
<proteinExistence type="inferred from homology"/>
<feature type="domain" description="RNase III" evidence="19">
    <location>
        <begin position="5"/>
        <end position="134"/>
    </location>
</feature>
<dbReference type="InterPro" id="IPR000999">
    <property type="entry name" value="RNase_III_dom"/>
</dbReference>
<evidence type="ECO:0000313" key="26">
    <source>
        <dbReference type="Proteomes" id="UP000504756"/>
    </source>
</evidence>
<dbReference type="Proteomes" id="UP001217324">
    <property type="component" value="Chromosome"/>
</dbReference>
<dbReference type="GO" id="GO:0008033">
    <property type="term" value="P:tRNA processing"/>
    <property type="evidence" value="ECO:0007669"/>
    <property type="project" value="UniProtKB-KW"/>
</dbReference>
<evidence type="ECO:0000256" key="5">
    <source>
        <dbReference type="ARBA" id="ARBA00022490"/>
    </source>
</evidence>
<evidence type="ECO:0000256" key="6">
    <source>
        <dbReference type="ARBA" id="ARBA00022552"/>
    </source>
</evidence>
<comment type="cofactor">
    <cofactor evidence="17">
        <name>Mg(2+)</name>
        <dbReference type="ChEBI" id="CHEBI:18420"/>
    </cofactor>
</comment>
<dbReference type="SMART" id="SM00358">
    <property type="entry name" value="DSRM"/>
    <property type="match status" value="1"/>
</dbReference>
<keyword evidence="10 17" id="KW-0479">Metal-binding</keyword>
<dbReference type="Gene3D" id="1.10.1520.10">
    <property type="entry name" value="Ribonuclease III domain"/>
    <property type="match status" value="1"/>
</dbReference>
<dbReference type="GO" id="GO:0006364">
    <property type="term" value="P:rRNA processing"/>
    <property type="evidence" value="ECO:0007669"/>
    <property type="project" value="UniProtKB-UniRule"/>
</dbReference>
<sequence>MFELQNKLKNEFGIKFADEELLKIAFTHSSYTNEERLPKVANNERLEFLGDVALSLIISEYLYRTYPDKLEGELSKMRSSIVRTESLANFSRQCEFGRFLRLGNGEEKTGGRNRDTNLENLFEAFLGALFLDAGMEEVRRFINRVVIPHVKADDYFKVIDYKTNLQEVLQVDGETIIEYKILEETGPAHAREFVAAVYNNGKELGRGRGKSKKVAEQKAAENAIKGQIHVS</sequence>
<gene>
    <name evidence="17 20" type="primary">rnc</name>
    <name evidence="20" type="ORF">ikelab_10520</name>
    <name evidence="23" type="ORF">OF801_04745</name>
    <name evidence="24" type="ORF">PWF74_05965</name>
    <name evidence="21" type="ORF">QHR29_04145</name>
    <name evidence="22" type="ORF">SAMN05216438_101428</name>
</gene>
<evidence type="ECO:0000313" key="25">
    <source>
        <dbReference type="Proteomes" id="UP000181969"/>
    </source>
</evidence>
<evidence type="ECO:0000256" key="3">
    <source>
        <dbReference type="ARBA" id="ARBA00010183"/>
    </source>
</evidence>
<reference evidence="21" key="5">
    <citation type="submission" date="2023-04" db="EMBL/GenBank/DDBJ databases">
        <title>Genomic analysis of Lactococcus garvieae isolates.</title>
        <authorList>
            <person name="Zhanghang C."/>
        </authorList>
    </citation>
    <scope>NUCLEOTIDE SEQUENCE</scope>
    <source>
        <strain evidence="21">ZB-1</strain>
    </source>
</reference>
<evidence type="ECO:0000313" key="24">
    <source>
        <dbReference type="EMBL" id="WEA13089.1"/>
    </source>
</evidence>
<dbReference type="OMA" id="LTHKSCK"/>
<reference evidence="24" key="4">
    <citation type="submission" date="2023-02" db="EMBL/GenBank/DDBJ databases">
        <title>Comparative genomics and fermentation flavor characterization of five lactic acid bacteria reveal flavor biosynthesis metabolic pathways in fermented muskmelon puree.</title>
        <authorList>
            <person name="Yuan L."/>
            <person name="Li M."/>
            <person name="Xu X."/>
            <person name="Lao F."/>
            <person name="Wu J."/>
        </authorList>
    </citation>
    <scope>NUCLEOTIDE SEQUENCE</scope>
    <source>
        <strain evidence="24">Pa-2</strain>
    </source>
</reference>
<dbReference type="Proteomes" id="UP000181969">
    <property type="component" value="Unassembled WGS sequence"/>
</dbReference>
<evidence type="ECO:0000256" key="1">
    <source>
        <dbReference type="ARBA" id="ARBA00000109"/>
    </source>
</evidence>
<dbReference type="EMBL" id="BLXU01000005">
    <property type="protein sequence ID" value="GFO51777.1"/>
    <property type="molecule type" value="Genomic_DNA"/>
</dbReference>
<evidence type="ECO:0000313" key="23">
    <source>
        <dbReference type="EMBL" id="UYT11258.1"/>
    </source>
</evidence>
<comment type="catalytic activity">
    <reaction evidence="1 17">
        <text>Endonucleolytic cleavage to 5'-phosphomonoester.</text>
        <dbReference type="EC" id="3.1.26.3"/>
    </reaction>
</comment>
<comment type="similarity">
    <text evidence="3">Belongs to the ribonuclease III family.</text>
</comment>
<accession>A0A098CZZ3</accession>